<evidence type="ECO:0000256" key="5">
    <source>
        <dbReference type="ARBA" id="ARBA00023136"/>
    </source>
</evidence>
<evidence type="ECO:0000259" key="7">
    <source>
        <dbReference type="Pfam" id="PF02706"/>
    </source>
</evidence>
<protein>
    <submittedName>
        <fullName evidence="8">Chain-length determining protein</fullName>
    </submittedName>
</protein>
<dbReference type="GO" id="GO:0005886">
    <property type="term" value="C:plasma membrane"/>
    <property type="evidence" value="ECO:0007669"/>
    <property type="project" value="UniProtKB-SubCell"/>
</dbReference>
<evidence type="ECO:0000256" key="2">
    <source>
        <dbReference type="ARBA" id="ARBA00022475"/>
    </source>
</evidence>
<gene>
    <name evidence="8" type="ORF">DPV87_03255</name>
</gene>
<dbReference type="PANTHER" id="PTHR32309:SF13">
    <property type="entry name" value="FERRIC ENTEROBACTIN TRANSPORT PROTEIN FEPE"/>
    <property type="match status" value="1"/>
</dbReference>
<feature type="transmembrane region" description="Helical" evidence="6">
    <location>
        <begin position="349"/>
        <end position="369"/>
    </location>
</feature>
<evidence type="ECO:0000256" key="6">
    <source>
        <dbReference type="SAM" id="Phobius"/>
    </source>
</evidence>
<sequence length="377" mass="43070">MSDTYSPKMNESNEIDLIELIRILWKKKLWIILSALVGMTISVGYVFTAKEQWTSTAILVAPRSTDLGRLLPVRAEYARIVGDSEFSTGKLSSSLYGQFKHFLLSNDLKREFLSQSTLVKDYTKEMTEEQRENYIETAISNYLIVHEVDPKKNDLTELDKIGLKITFSAETPKLAQSVLVDYINFVNQYILNQTNKEFKLGFYLRLDALKFTKLQIEESLTEAKKVQIENLTNALNIAKKAGITEFSKGNTNSLSIPEYMMGEGRLNISDSKLADGTYLFMLGEKYLRAQLDIAKGTEIVYPVNYYSTERQLAKLTELEPRLDNIGEVKSYYYLSSPDYPVQRDWPKRLILLIVGFVFGVVLSSLIILAREVFSNRA</sequence>
<evidence type="ECO:0000256" key="4">
    <source>
        <dbReference type="ARBA" id="ARBA00022989"/>
    </source>
</evidence>
<keyword evidence="2" id="KW-1003">Cell membrane</keyword>
<dbReference type="Pfam" id="PF02706">
    <property type="entry name" value="Wzz"/>
    <property type="match status" value="1"/>
</dbReference>
<comment type="caution">
    <text evidence="8">The sequence shown here is derived from an EMBL/GenBank/DDBJ whole genome shotgun (WGS) entry which is preliminary data.</text>
</comment>
<proteinExistence type="predicted"/>
<reference evidence="8 9" key="1">
    <citation type="submission" date="2018-05" db="EMBL/GenBank/DDBJ databases">
        <title>Draft Genome Sequences for a Diverse set of 7 Haemophilus Species.</title>
        <authorList>
            <person name="Nichols M."/>
            <person name="Topaz N."/>
            <person name="Wang X."/>
            <person name="Wang X."/>
            <person name="Boxrud D."/>
        </authorList>
    </citation>
    <scope>NUCLEOTIDE SEQUENCE [LARGE SCALE GENOMIC DNA]</scope>
    <source>
        <strain evidence="8 9">C2008001710</strain>
    </source>
</reference>
<accession>A0A369Z6F1</accession>
<comment type="subcellular location">
    <subcellularLocation>
        <location evidence="1">Cell membrane</location>
        <topology evidence="1">Multi-pass membrane protein</topology>
    </subcellularLocation>
</comment>
<feature type="domain" description="Polysaccharide chain length determinant N-terminal" evidence="7">
    <location>
        <begin position="13"/>
        <end position="115"/>
    </location>
</feature>
<dbReference type="AlphaFoldDB" id="A0A369Z6F1"/>
<dbReference type="PANTHER" id="PTHR32309">
    <property type="entry name" value="TYROSINE-PROTEIN KINASE"/>
    <property type="match status" value="1"/>
</dbReference>
<keyword evidence="3 6" id="KW-0812">Transmembrane</keyword>
<evidence type="ECO:0000256" key="1">
    <source>
        <dbReference type="ARBA" id="ARBA00004651"/>
    </source>
</evidence>
<evidence type="ECO:0000313" key="8">
    <source>
        <dbReference type="EMBL" id="RDE95101.1"/>
    </source>
</evidence>
<dbReference type="Proteomes" id="UP000253910">
    <property type="component" value="Unassembled WGS sequence"/>
</dbReference>
<evidence type="ECO:0000313" key="9">
    <source>
        <dbReference type="Proteomes" id="UP000253910"/>
    </source>
</evidence>
<evidence type="ECO:0000256" key="3">
    <source>
        <dbReference type="ARBA" id="ARBA00022692"/>
    </source>
</evidence>
<feature type="transmembrane region" description="Helical" evidence="6">
    <location>
        <begin position="29"/>
        <end position="47"/>
    </location>
</feature>
<dbReference type="Gene3D" id="3.30.1890.10">
    <property type="entry name" value="FepE-like"/>
    <property type="match status" value="1"/>
</dbReference>
<dbReference type="InterPro" id="IPR003856">
    <property type="entry name" value="LPS_length_determ_N"/>
</dbReference>
<name>A0A369Z6F1_HAEPA</name>
<organism evidence="8 9">
    <name type="scientific">Haemophilus parainfluenzae</name>
    <dbReference type="NCBI Taxonomy" id="729"/>
    <lineage>
        <taxon>Bacteria</taxon>
        <taxon>Pseudomonadati</taxon>
        <taxon>Pseudomonadota</taxon>
        <taxon>Gammaproteobacteria</taxon>
        <taxon>Pasteurellales</taxon>
        <taxon>Pasteurellaceae</taxon>
        <taxon>Haemophilus</taxon>
    </lineage>
</organism>
<keyword evidence="4 6" id="KW-1133">Transmembrane helix</keyword>
<dbReference type="InterPro" id="IPR050445">
    <property type="entry name" value="Bact_polysacc_biosynth/exp"/>
</dbReference>
<dbReference type="SUPFAM" id="SSF160355">
    <property type="entry name" value="Bacterial polysaccharide co-polymerase-like"/>
    <property type="match status" value="1"/>
</dbReference>
<dbReference type="GO" id="GO:0004713">
    <property type="term" value="F:protein tyrosine kinase activity"/>
    <property type="evidence" value="ECO:0007669"/>
    <property type="project" value="TreeGrafter"/>
</dbReference>
<keyword evidence="5 6" id="KW-0472">Membrane</keyword>
<dbReference type="EMBL" id="QEPW01000004">
    <property type="protein sequence ID" value="RDE95101.1"/>
    <property type="molecule type" value="Genomic_DNA"/>
</dbReference>